<accession>A0AAV9Q6G7</accession>
<dbReference type="InterPro" id="IPR036291">
    <property type="entry name" value="NAD(P)-bd_dom_sf"/>
</dbReference>
<protein>
    <submittedName>
        <fullName evidence="3">Uncharacterized protein</fullName>
    </submittedName>
</protein>
<name>A0AAV9Q6G7_9PEZI</name>
<dbReference type="AlphaFoldDB" id="A0AAV9Q6G7"/>
<evidence type="ECO:0000256" key="2">
    <source>
        <dbReference type="ARBA" id="ARBA00023002"/>
    </source>
</evidence>
<keyword evidence="4" id="KW-1185">Reference proteome</keyword>
<dbReference type="CDD" id="cd05233">
    <property type="entry name" value="SDR_c"/>
    <property type="match status" value="1"/>
</dbReference>
<dbReference type="Proteomes" id="UP001345827">
    <property type="component" value="Unassembled WGS sequence"/>
</dbReference>
<dbReference type="PANTHER" id="PTHR43008">
    <property type="entry name" value="BENZIL REDUCTASE"/>
    <property type="match status" value="1"/>
</dbReference>
<organism evidence="3 4">
    <name type="scientific">Vermiconidia calcicola</name>
    <dbReference type="NCBI Taxonomy" id="1690605"/>
    <lineage>
        <taxon>Eukaryota</taxon>
        <taxon>Fungi</taxon>
        <taxon>Dikarya</taxon>
        <taxon>Ascomycota</taxon>
        <taxon>Pezizomycotina</taxon>
        <taxon>Dothideomycetes</taxon>
        <taxon>Dothideomycetidae</taxon>
        <taxon>Mycosphaerellales</taxon>
        <taxon>Extremaceae</taxon>
        <taxon>Vermiconidia</taxon>
    </lineage>
</organism>
<dbReference type="Pfam" id="PF00106">
    <property type="entry name" value="adh_short"/>
    <property type="match status" value="1"/>
</dbReference>
<comment type="caution">
    <text evidence="3">The sequence shown here is derived from an EMBL/GenBank/DDBJ whole genome shotgun (WGS) entry which is preliminary data.</text>
</comment>
<dbReference type="GO" id="GO:0016616">
    <property type="term" value="F:oxidoreductase activity, acting on the CH-OH group of donors, NAD or NADP as acceptor"/>
    <property type="evidence" value="ECO:0007669"/>
    <property type="project" value="UniProtKB-ARBA"/>
</dbReference>
<dbReference type="SUPFAM" id="SSF51735">
    <property type="entry name" value="NAD(P)-binding Rossmann-fold domains"/>
    <property type="match status" value="1"/>
</dbReference>
<dbReference type="PANTHER" id="PTHR43008:SF4">
    <property type="entry name" value="CHAIN DEHYDROGENASE, PUTATIVE (AFU_ORTHOLOGUE AFUA_4G08710)-RELATED"/>
    <property type="match status" value="1"/>
</dbReference>
<dbReference type="InterPro" id="IPR002347">
    <property type="entry name" value="SDR_fam"/>
</dbReference>
<dbReference type="EMBL" id="JAXLQG010000008">
    <property type="protein sequence ID" value="KAK5536790.1"/>
    <property type="molecule type" value="Genomic_DNA"/>
</dbReference>
<sequence length="312" mass="34194">MQFIPGWADIEAKLRTAIKTELLECKANGKTRKARRTVGFERTRAHEKAGPVFDLERHRDQTDNHWYHTVQAHSFLAFPLALVRFRQSRQSTINGTFGRFKGYHHATYLATDPSRPELSLKGKNVIVTEGGGTIGSAMVEAFAEAGVRLIGIVGRNQKTSDSTKIKHATQYSHVNIVTATADITDATSIEAAFSQIRDSAKGNIDIFISNTGYQSRPGTITGSEPRDWWTAFEINVKGSFNTLRAFHQAAATATPNGAIIVILTSGAAQTANPAWSAYSASKLAGIRVLRPSKWKTRTFMSSAYSLAFSKAT</sequence>
<gene>
    <name evidence="3" type="ORF">LTR25_005464</name>
</gene>
<keyword evidence="2" id="KW-0560">Oxidoreductase</keyword>
<comment type="similarity">
    <text evidence="1">Belongs to the short-chain dehydrogenases/reductases (SDR) family.</text>
</comment>
<dbReference type="GO" id="GO:0050664">
    <property type="term" value="F:oxidoreductase activity, acting on NAD(P)H, oxygen as acceptor"/>
    <property type="evidence" value="ECO:0007669"/>
    <property type="project" value="TreeGrafter"/>
</dbReference>
<evidence type="ECO:0000313" key="3">
    <source>
        <dbReference type="EMBL" id="KAK5536790.1"/>
    </source>
</evidence>
<proteinExistence type="inferred from homology"/>
<evidence type="ECO:0000313" key="4">
    <source>
        <dbReference type="Proteomes" id="UP001345827"/>
    </source>
</evidence>
<reference evidence="3 4" key="1">
    <citation type="submission" date="2023-06" db="EMBL/GenBank/DDBJ databases">
        <title>Black Yeasts Isolated from many extreme environments.</title>
        <authorList>
            <person name="Coleine C."/>
            <person name="Stajich J.E."/>
            <person name="Selbmann L."/>
        </authorList>
    </citation>
    <scope>NUCLEOTIDE SEQUENCE [LARGE SCALE GENOMIC DNA]</scope>
    <source>
        <strain evidence="3 4">CCFEE 5887</strain>
    </source>
</reference>
<evidence type="ECO:0000256" key="1">
    <source>
        <dbReference type="ARBA" id="ARBA00006484"/>
    </source>
</evidence>
<dbReference type="Gene3D" id="3.40.50.720">
    <property type="entry name" value="NAD(P)-binding Rossmann-like Domain"/>
    <property type="match status" value="1"/>
</dbReference>